<evidence type="ECO:0000259" key="5">
    <source>
        <dbReference type="Pfam" id="PF06657"/>
    </source>
</evidence>
<dbReference type="GO" id="GO:0005737">
    <property type="term" value="C:cytoplasm"/>
    <property type="evidence" value="ECO:0007669"/>
    <property type="project" value="UniProtKB-SubCell"/>
</dbReference>
<protein>
    <recommendedName>
        <fullName evidence="5">Cep57 centrosome microtubule-binding domain-containing protein</fullName>
    </recommendedName>
</protein>
<evidence type="ECO:0000256" key="1">
    <source>
        <dbReference type="ARBA" id="ARBA00004496"/>
    </source>
</evidence>
<organism evidence="6 7">
    <name type="scientific">Cryptococcus neoformans Tu259-1</name>
    <dbReference type="NCBI Taxonomy" id="1230072"/>
    <lineage>
        <taxon>Eukaryota</taxon>
        <taxon>Fungi</taxon>
        <taxon>Dikarya</taxon>
        <taxon>Basidiomycota</taxon>
        <taxon>Agaricomycotina</taxon>
        <taxon>Tremellomycetes</taxon>
        <taxon>Tremellales</taxon>
        <taxon>Cryptococcaceae</taxon>
        <taxon>Cryptococcus</taxon>
        <taxon>Cryptococcus neoformans species complex</taxon>
    </lineage>
</organism>
<comment type="subcellular location">
    <subcellularLocation>
        <location evidence="1">Cytoplasm</location>
    </subcellularLocation>
</comment>
<evidence type="ECO:0000256" key="2">
    <source>
        <dbReference type="ARBA" id="ARBA00022490"/>
    </source>
</evidence>
<comment type="caution">
    <text evidence="6">The sequence shown here is derived from an EMBL/GenBank/DDBJ whole genome shotgun (WGS) entry which is preliminary data.</text>
</comment>
<evidence type="ECO:0000313" key="6">
    <source>
        <dbReference type="EMBL" id="OXG22404.1"/>
    </source>
</evidence>
<feature type="compositionally biased region" description="Low complexity" evidence="4">
    <location>
        <begin position="207"/>
        <end position="216"/>
    </location>
</feature>
<reference evidence="6 7" key="1">
    <citation type="submission" date="2017-06" db="EMBL/GenBank/DDBJ databases">
        <title>Global population genomics of the pathogenic fungus Cryptococcus neoformans var. grubii.</title>
        <authorList>
            <person name="Cuomo C."/>
            <person name="Litvintseva A."/>
            <person name="Chen Y."/>
            <person name="Young S."/>
            <person name="Zeng Q."/>
            <person name="Chapman S."/>
            <person name="Gujja S."/>
            <person name="Saif S."/>
            <person name="Birren B."/>
        </authorList>
    </citation>
    <scope>NUCLEOTIDE SEQUENCE [LARGE SCALE GENOMIC DNA]</scope>
    <source>
        <strain evidence="6 7">Tu259-1</strain>
    </source>
</reference>
<dbReference type="GO" id="GO:0008017">
    <property type="term" value="F:microtubule binding"/>
    <property type="evidence" value="ECO:0007669"/>
    <property type="project" value="InterPro"/>
</dbReference>
<feature type="region of interest" description="Disordered" evidence="4">
    <location>
        <begin position="401"/>
        <end position="523"/>
    </location>
</feature>
<dbReference type="Proteomes" id="UP000199727">
    <property type="component" value="Unassembled WGS sequence"/>
</dbReference>
<proteinExistence type="predicted"/>
<keyword evidence="3" id="KW-0175">Coiled coil</keyword>
<evidence type="ECO:0000256" key="4">
    <source>
        <dbReference type="SAM" id="MobiDB-lite"/>
    </source>
</evidence>
<accession>A0A854QEU7</accession>
<feature type="compositionally biased region" description="Polar residues" evidence="4">
    <location>
        <begin position="159"/>
        <end position="177"/>
    </location>
</feature>
<feature type="domain" description="Cep57 centrosome microtubule-binding" evidence="5">
    <location>
        <begin position="554"/>
        <end position="628"/>
    </location>
</feature>
<feature type="coiled-coil region" evidence="3">
    <location>
        <begin position="548"/>
        <end position="582"/>
    </location>
</feature>
<feature type="compositionally biased region" description="Polar residues" evidence="4">
    <location>
        <begin position="444"/>
        <end position="456"/>
    </location>
</feature>
<dbReference type="OrthoDB" id="76453at2759"/>
<gene>
    <name evidence="6" type="ORF">C361_03065</name>
</gene>
<sequence>MPSSHSIPDSSSRYLSMFIGASPASTAGHHASAVTLGADIFAGRKDSHSEAGEADFDPERSLGRLVDELGRVMGSDKLPSRPSSPFSPTRTPTPLGSNPLDLSFTLARSTPLPSPPPSDGEPEINETPKPRPRHPSKIPAHTSKNENSARGNRPLGESRQGNTATTPGVTRASQPTAASKDRLRSLRAEHSKPRSVSAPVRGDRTLGDITGLTDLLNTPAKPGEFGSLGKDESVGGIPAADIPATLEKLNQRLKALDIENSASRRRVRELEEELARAKEELAETLNNGERDLTEIRKEKAALEELVASTRKHLSRLTLGLESQKSLVAKLKATPAPPPIHSSSTSAHLSSIRSEIDKLSKQISALHSIVEQGLEARKRARGERTLQIEREEMERVIRQVVRETARDPNHHVEDEGKDGQSRQKETHPSPRPSKLSRGLHVAASSIDSLLPPTQQKPFSFPKAYDPSDNLTYSPTPTAKAHSRQPSSVLSKPDSDSSLKKKSARKDREHAQEKNVEQISGKDESHNIFEKELGQDFFILDKGNEYPKAKKEAKQQSQESKNGKSKLERVLNELEIDFTQLKLIYADLADRYKELDPASDVVQRHKVASRLKEVIKVLEKKADQIDDLKSLL</sequence>
<dbReference type="AlphaFoldDB" id="A0A854QEU7"/>
<feature type="coiled-coil region" evidence="3">
    <location>
        <begin position="246"/>
        <end position="312"/>
    </location>
</feature>
<feature type="compositionally biased region" description="Basic and acidic residues" evidence="4">
    <location>
        <begin position="401"/>
        <end position="427"/>
    </location>
</feature>
<dbReference type="EMBL" id="AMKT01000040">
    <property type="protein sequence ID" value="OXG22404.1"/>
    <property type="molecule type" value="Genomic_DNA"/>
</dbReference>
<feature type="compositionally biased region" description="Low complexity" evidence="4">
    <location>
        <begin position="80"/>
        <end position="94"/>
    </location>
</feature>
<feature type="compositionally biased region" description="Basic and acidic residues" evidence="4">
    <location>
        <begin position="179"/>
        <end position="192"/>
    </location>
</feature>
<dbReference type="Pfam" id="PF06657">
    <property type="entry name" value="Cep57_MT_bd"/>
    <property type="match status" value="1"/>
</dbReference>
<evidence type="ECO:0000256" key="3">
    <source>
        <dbReference type="SAM" id="Coils"/>
    </source>
</evidence>
<feature type="region of interest" description="Disordered" evidence="4">
    <location>
        <begin position="46"/>
        <end position="230"/>
    </location>
</feature>
<evidence type="ECO:0000313" key="7">
    <source>
        <dbReference type="Proteomes" id="UP000199727"/>
    </source>
</evidence>
<feature type="compositionally biased region" description="Basic and acidic residues" evidence="4">
    <location>
        <begin position="504"/>
        <end position="523"/>
    </location>
</feature>
<keyword evidence="2" id="KW-0963">Cytoplasm</keyword>
<feature type="compositionally biased region" description="Basic and acidic residues" evidence="4">
    <location>
        <begin position="46"/>
        <end position="70"/>
    </location>
</feature>
<dbReference type="InterPro" id="IPR024957">
    <property type="entry name" value="Cep57_MT-bd_dom"/>
</dbReference>
<name>A0A854QEU7_CRYNE</name>